<feature type="transmembrane region" description="Helical" evidence="6">
    <location>
        <begin position="176"/>
        <end position="198"/>
    </location>
</feature>
<dbReference type="SUPFAM" id="SSF47384">
    <property type="entry name" value="Homodimeric domain of signal transducing histidine kinase"/>
    <property type="match status" value="1"/>
</dbReference>
<evidence type="ECO:0000313" key="9">
    <source>
        <dbReference type="Proteomes" id="UP000737171"/>
    </source>
</evidence>
<dbReference type="InterPro" id="IPR003661">
    <property type="entry name" value="HisK_dim/P_dom"/>
</dbReference>
<dbReference type="Gene3D" id="3.30.565.10">
    <property type="entry name" value="Histidine kinase-like ATPase, C-terminal domain"/>
    <property type="match status" value="1"/>
</dbReference>
<dbReference type="InterPro" id="IPR050351">
    <property type="entry name" value="BphY/WalK/GraS-like"/>
</dbReference>
<evidence type="ECO:0000256" key="4">
    <source>
        <dbReference type="ARBA" id="ARBA00022679"/>
    </source>
</evidence>
<comment type="catalytic activity">
    <reaction evidence="1">
        <text>ATP + protein L-histidine = ADP + protein N-phospho-L-histidine.</text>
        <dbReference type="EC" id="2.7.13.3"/>
    </reaction>
</comment>
<keyword evidence="3" id="KW-0597">Phosphoprotein</keyword>
<dbReference type="EC" id="2.7.13.3" evidence="2"/>
<evidence type="ECO:0000256" key="2">
    <source>
        <dbReference type="ARBA" id="ARBA00012438"/>
    </source>
</evidence>
<keyword evidence="4" id="KW-0808">Transferase</keyword>
<feature type="transmembrane region" description="Helical" evidence="6">
    <location>
        <begin position="6"/>
        <end position="26"/>
    </location>
</feature>
<evidence type="ECO:0000256" key="5">
    <source>
        <dbReference type="ARBA" id="ARBA00022777"/>
    </source>
</evidence>
<dbReference type="Pfam" id="PF00512">
    <property type="entry name" value="HisKA"/>
    <property type="match status" value="1"/>
</dbReference>
<dbReference type="SMART" id="SM00388">
    <property type="entry name" value="HisKA"/>
    <property type="match status" value="1"/>
</dbReference>
<keyword evidence="6" id="KW-0812">Transmembrane</keyword>
<organism evidence="8 9">
    <name type="scientific">Pseudaquabacterium terrae</name>
    <dbReference type="NCBI Taxonomy" id="2732868"/>
    <lineage>
        <taxon>Bacteria</taxon>
        <taxon>Pseudomonadati</taxon>
        <taxon>Pseudomonadota</taxon>
        <taxon>Betaproteobacteria</taxon>
        <taxon>Burkholderiales</taxon>
        <taxon>Sphaerotilaceae</taxon>
        <taxon>Pseudaquabacterium</taxon>
    </lineage>
</organism>
<dbReference type="GO" id="GO:0016301">
    <property type="term" value="F:kinase activity"/>
    <property type="evidence" value="ECO:0007669"/>
    <property type="project" value="UniProtKB-KW"/>
</dbReference>
<dbReference type="CDD" id="cd00082">
    <property type="entry name" value="HisKA"/>
    <property type="match status" value="1"/>
</dbReference>
<evidence type="ECO:0000313" key="8">
    <source>
        <dbReference type="EMBL" id="NRF68359.1"/>
    </source>
</evidence>
<dbReference type="InterPro" id="IPR036097">
    <property type="entry name" value="HisK_dim/P_sf"/>
</dbReference>
<accession>A0ABX2EIA5</accession>
<dbReference type="SMART" id="SM00387">
    <property type="entry name" value="HATPase_c"/>
    <property type="match status" value="1"/>
</dbReference>
<keyword evidence="6" id="KW-1133">Transmembrane helix</keyword>
<proteinExistence type="predicted"/>
<dbReference type="SUPFAM" id="SSF55874">
    <property type="entry name" value="ATPase domain of HSP90 chaperone/DNA topoisomerase II/histidine kinase"/>
    <property type="match status" value="1"/>
</dbReference>
<evidence type="ECO:0000259" key="7">
    <source>
        <dbReference type="PROSITE" id="PS50109"/>
    </source>
</evidence>
<dbReference type="PANTHER" id="PTHR42878">
    <property type="entry name" value="TWO-COMPONENT HISTIDINE KINASE"/>
    <property type="match status" value="1"/>
</dbReference>
<sequence length="464" mass="49988">MQPLTATDMAAFVLAVLAVLYGAMWVRDREPGMPWLCVSFALAAVWYAGSEQHLPTGAYIVEPAQRATAAVILLSTMTMTIGLVRYLGRLTRLRRAVLALLLLPGALVLVGYMGGVPVLRSVSNAAAVLGYAGCALMAFRAARREPGAGHGIIGIAVLMIPVILALLVALKADLRMLRYLGVLPVLFFGLTLLTVSLLRRRRALEAEVRRRALAEAELMQLNATLEQRVAERTFDLAQLVGGLESFNRSISHDLRGPLGGIEGLARLAHEALEDKGDVSVARRVLPAIAAQAETSTRLVGALLDLARVGDIVLQRRRFSLDTIVREVIEQLAAAQPTQALPAIELGTLPQVDGDPDLLRPVLTNLISNAIKFSREQPAPRIEVTAELRGGEHVVRVADNGAGFDSSAAQQIFEPFRRLHGRRFEGTGVGLSIVRRAVERHGGRVWAQAAPGQGATFYFSLPLAA</sequence>
<dbReference type="InterPro" id="IPR036890">
    <property type="entry name" value="HATPase_C_sf"/>
</dbReference>
<feature type="transmembrane region" description="Helical" evidence="6">
    <location>
        <begin position="96"/>
        <end position="115"/>
    </location>
</feature>
<dbReference type="Gene3D" id="1.10.287.130">
    <property type="match status" value="1"/>
</dbReference>
<feature type="domain" description="Histidine kinase" evidence="7">
    <location>
        <begin position="249"/>
        <end position="464"/>
    </location>
</feature>
<evidence type="ECO:0000256" key="3">
    <source>
        <dbReference type="ARBA" id="ARBA00022553"/>
    </source>
</evidence>
<dbReference type="InterPro" id="IPR004358">
    <property type="entry name" value="Sig_transdc_His_kin-like_C"/>
</dbReference>
<protein>
    <recommendedName>
        <fullName evidence="2">histidine kinase</fullName>
        <ecNumber evidence="2">2.7.13.3</ecNumber>
    </recommendedName>
</protein>
<reference evidence="8 9" key="1">
    <citation type="submission" date="2020-05" db="EMBL/GenBank/DDBJ databases">
        <title>Aquincola sp. isolate from soil.</title>
        <authorList>
            <person name="Han J."/>
            <person name="Kim D.-U."/>
        </authorList>
    </citation>
    <scope>NUCLEOTIDE SEQUENCE [LARGE SCALE GENOMIC DNA]</scope>
    <source>
        <strain evidence="8 9">S2</strain>
    </source>
</reference>
<dbReference type="EMBL" id="JABRWJ010000004">
    <property type="protein sequence ID" value="NRF68359.1"/>
    <property type="molecule type" value="Genomic_DNA"/>
</dbReference>
<comment type="caution">
    <text evidence="8">The sequence shown here is derived from an EMBL/GenBank/DDBJ whole genome shotgun (WGS) entry which is preliminary data.</text>
</comment>
<evidence type="ECO:0000256" key="1">
    <source>
        <dbReference type="ARBA" id="ARBA00000085"/>
    </source>
</evidence>
<feature type="transmembrane region" description="Helical" evidence="6">
    <location>
        <begin position="33"/>
        <end position="49"/>
    </location>
</feature>
<dbReference type="Proteomes" id="UP000737171">
    <property type="component" value="Unassembled WGS sequence"/>
</dbReference>
<dbReference type="InterPro" id="IPR003594">
    <property type="entry name" value="HATPase_dom"/>
</dbReference>
<feature type="transmembrane region" description="Helical" evidence="6">
    <location>
        <begin position="69"/>
        <end position="87"/>
    </location>
</feature>
<keyword evidence="6" id="KW-0472">Membrane</keyword>
<feature type="transmembrane region" description="Helical" evidence="6">
    <location>
        <begin position="151"/>
        <end position="170"/>
    </location>
</feature>
<dbReference type="PROSITE" id="PS50109">
    <property type="entry name" value="HIS_KIN"/>
    <property type="match status" value="1"/>
</dbReference>
<keyword evidence="5 8" id="KW-0418">Kinase</keyword>
<dbReference type="InterPro" id="IPR005467">
    <property type="entry name" value="His_kinase_dom"/>
</dbReference>
<evidence type="ECO:0000256" key="6">
    <source>
        <dbReference type="SAM" id="Phobius"/>
    </source>
</evidence>
<keyword evidence="9" id="KW-1185">Reference proteome</keyword>
<dbReference type="PRINTS" id="PR00344">
    <property type="entry name" value="BCTRLSENSOR"/>
</dbReference>
<name>A0ABX2EIA5_9BURK</name>
<dbReference type="PANTHER" id="PTHR42878:SF15">
    <property type="entry name" value="BACTERIOPHYTOCHROME"/>
    <property type="match status" value="1"/>
</dbReference>
<gene>
    <name evidence="8" type="ORF">HLB44_15300</name>
</gene>
<dbReference type="Pfam" id="PF02518">
    <property type="entry name" value="HATPase_c"/>
    <property type="match status" value="1"/>
</dbReference>
<dbReference type="RefSeq" id="WP_173123929.1">
    <property type="nucleotide sequence ID" value="NZ_JABRWJ010000004.1"/>
</dbReference>